<dbReference type="AlphaFoldDB" id="A0AA90NMW3"/>
<dbReference type="PIRSF" id="PIRSF004505">
    <property type="entry name" value="MT_bac"/>
    <property type="match status" value="1"/>
</dbReference>
<evidence type="ECO:0000256" key="2">
    <source>
        <dbReference type="ARBA" id="ARBA00022679"/>
    </source>
</evidence>
<dbReference type="InterPro" id="IPR003742">
    <property type="entry name" value="RlmH-like"/>
</dbReference>
<comment type="function">
    <text evidence="5">Specifically methylates the pseudouridine at position 1915 (m3Psi1915) in 23S rRNA.</text>
</comment>
<dbReference type="GO" id="GO:0005737">
    <property type="term" value="C:cytoplasm"/>
    <property type="evidence" value="ECO:0007669"/>
    <property type="project" value="UniProtKB-SubCell"/>
</dbReference>
<comment type="catalytic activity">
    <reaction evidence="5">
        <text>pseudouridine(1915) in 23S rRNA + S-adenosyl-L-methionine = N(3)-methylpseudouridine(1915) in 23S rRNA + S-adenosyl-L-homocysteine + H(+)</text>
        <dbReference type="Rhea" id="RHEA:42752"/>
        <dbReference type="Rhea" id="RHEA-COMP:10221"/>
        <dbReference type="Rhea" id="RHEA-COMP:10222"/>
        <dbReference type="ChEBI" id="CHEBI:15378"/>
        <dbReference type="ChEBI" id="CHEBI:57856"/>
        <dbReference type="ChEBI" id="CHEBI:59789"/>
        <dbReference type="ChEBI" id="CHEBI:65314"/>
        <dbReference type="ChEBI" id="CHEBI:74486"/>
        <dbReference type="EC" id="2.1.1.177"/>
    </reaction>
</comment>
<evidence type="ECO:0000256" key="5">
    <source>
        <dbReference type="HAMAP-Rule" id="MF_00658"/>
    </source>
</evidence>
<evidence type="ECO:0000256" key="1">
    <source>
        <dbReference type="ARBA" id="ARBA00022603"/>
    </source>
</evidence>
<dbReference type="HAMAP" id="MF_00658">
    <property type="entry name" value="23SrRNA_methyltr_H"/>
    <property type="match status" value="1"/>
</dbReference>
<dbReference type="PANTHER" id="PTHR33603:SF1">
    <property type="entry name" value="RIBOSOMAL RNA LARGE SUBUNIT METHYLTRANSFERASE H"/>
    <property type="match status" value="1"/>
</dbReference>
<keyword evidence="2 5" id="KW-0808">Transferase</keyword>
<dbReference type="NCBIfam" id="TIGR00246">
    <property type="entry name" value="tRNA_RlmH_YbeA"/>
    <property type="match status" value="1"/>
</dbReference>
<gene>
    <name evidence="5 6" type="primary">rlmH</name>
    <name evidence="6" type="ORF">QS748_11305</name>
</gene>
<dbReference type="Proteomes" id="UP001178148">
    <property type="component" value="Unassembled WGS sequence"/>
</dbReference>
<evidence type="ECO:0000256" key="4">
    <source>
        <dbReference type="ARBA" id="ARBA00038303"/>
    </source>
</evidence>
<dbReference type="Pfam" id="PF02590">
    <property type="entry name" value="SPOUT_MTase"/>
    <property type="match status" value="1"/>
</dbReference>
<evidence type="ECO:0000313" key="7">
    <source>
        <dbReference type="Proteomes" id="UP001178148"/>
    </source>
</evidence>
<protein>
    <recommendedName>
        <fullName evidence="5">Ribosomal RNA large subunit methyltransferase H</fullName>
        <ecNumber evidence="5">2.1.1.177</ecNumber>
    </recommendedName>
    <alternativeName>
        <fullName evidence="5">23S rRNA (pseudouridine1915-N3)-methyltransferase</fullName>
    </alternativeName>
    <alternativeName>
        <fullName evidence="5">23S rRNA m3Psi1915 methyltransferase</fullName>
    </alternativeName>
    <alternativeName>
        <fullName evidence="5">rRNA (pseudouridine-N3-)-methyltransferase RlmH</fullName>
    </alternativeName>
</protein>
<dbReference type="PANTHER" id="PTHR33603">
    <property type="entry name" value="METHYLTRANSFERASE"/>
    <property type="match status" value="1"/>
</dbReference>
<comment type="subcellular location">
    <subcellularLocation>
        <location evidence="5">Cytoplasm</location>
    </subcellularLocation>
</comment>
<dbReference type="GO" id="GO:0070038">
    <property type="term" value="F:rRNA (pseudouridine-N3-)-methyltransferase activity"/>
    <property type="evidence" value="ECO:0007669"/>
    <property type="project" value="UniProtKB-UniRule"/>
</dbReference>
<dbReference type="Gene3D" id="3.40.1280.10">
    <property type="match status" value="1"/>
</dbReference>
<evidence type="ECO:0000313" key="6">
    <source>
        <dbReference type="EMBL" id="MDP0589733.1"/>
    </source>
</evidence>
<accession>A0AA90NMW3</accession>
<organism evidence="6 7">
    <name type="scientific">Candidatus Endonucleibacter bathymodioli</name>
    <dbReference type="NCBI Taxonomy" id="539814"/>
    <lineage>
        <taxon>Bacteria</taxon>
        <taxon>Pseudomonadati</taxon>
        <taxon>Pseudomonadota</taxon>
        <taxon>Gammaproteobacteria</taxon>
        <taxon>Oceanospirillales</taxon>
        <taxon>Endozoicomonadaceae</taxon>
        <taxon>Candidatus Endonucleibacter</taxon>
    </lineage>
</organism>
<keyword evidence="7" id="KW-1185">Reference proteome</keyword>
<keyword evidence="1 5" id="KW-0489">Methyltransferase</keyword>
<dbReference type="EMBL" id="JASXSV010000019">
    <property type="protein sequence ID" value="MDP0589733.1"/>
    <property type="molecule type" value="Genomic_DNA"/>
</dbReference>
<comment type="similarity">
    <text evidence="4 5">Belongs to the RNA methyltransferase RlmH family.</text>
</comment>
<dbReference type="NCBIfam" id="NF000986">
    <property type="entry name" value="PRK00103.1-4"/>
    <property type="match status" value="1"/>
</dbReference>
<dbReference type="InterPro" id="IPR029028">
    <property type="entry name" value="Alpha/beta_knot_MTases"/>
</dbReference>
<comment type="caution">
    <text evidence="5">Lacks conserved residue(s) required for the propagation of feature annotation.</text>
</comment>
<keyword evidence="5" id="KW-0963">Cytoplasm</keyword>
<dbReference type="EC" id="2.1.1.177" evidence="5"/>
<proteinExistence type="inferred from homology"/>
<sequence>MRITLISIGSRMPAWIEDGFREYSRRLVQDVRLELVEVPLGRRHKDTDISRQQTKEATQMLAAIGKGDLVIAMDVIGKLWSTKQLADKMTGWLRSGCDISLLVGGPEGLPRGSDDNVDFRWSLSPLTLPHTLVRIVIAEQIYRAWSILHGHPYHK</sequence>
<feature type="binding site" evidence="5">
    <location>
        <begin position="123"/>
        <end position="128"/>
    </location>
    <ligand>
        <name>S-adenosyl-L-methionine</name>
        <dbReference type="ChEBI" id="CHEBI:59789"/>
    </ligand>
</feature>
<dbReference type="SUPFAM" id="SSF75217">
    <property type="entry name" value="alpha/beta knot"/>
    <property type="match status" value="1"/>
</dbReference>
<keyword evidence="3 5" id="KW-0949">S-adenosyl-L-methionine</keyword>
<name>A0AA90NMW3_9GAMM</name>
<reference evidence="6 7" key="1">
    <citation type="journal article" date="2023" name="bioRxiv">
        <title>An intranuclear bacterial parasite of deep-sea mussels expresses apoptosis inhibitors acquired from its host.</title>
        <authorList>
            <person name="Gonzalez Porras M.A."/>
            <person name="Assie A."/>
            <person name="Tietjen M."/>
            <person name="Violette M."/>
            <person name="Kleiner M."/>
            <person name="Gruber-Vodicka H."/>
            <person name="Dubilier N."/>
            <person name="Leisch N."/>
        </authorList>
    </citation>
    <scope>NUCLEOTIDE SEQUENCE [LARGE SCALE GENOMIC DNA]</scope>
    <source>
        <strain evidence="6">IAP13</strain>
    </source>
</reference>
<feature type="binding site" evidence="5">
    <location>
        <position position="104"/>
    </location>
    <ligand>
        <name>S-adenosyl-L-methionine</name>
        <dbReference type="ChEBI" id="CHEBI:59789"/>
    </ligand>
</feature>
<evidence type="ECO:0000256" key="3">
    <source>
        <dbReference type="ARBA" id="ARBA00022691"/>
    </source>
</evidence>
<dbReference type="CDD" id="cd18081">
    <property type="entry name" value="RlmH-like"/>
    <property type="match status" value="1"/>
</dbReference>
<comment type="subunit">
    <text evidence="5">Homodimer.</text>
</comment>
<dbReference type="InterPro" id="IPR029026">
    <property type="entry name" value="tRNA_m1G_MTases_N"/>
</dbReference>
<keyword evidence="5" id="KW-0698">rRNA processing</keyword>
<comment type="caution">
    <text evidence="6">The sequence shown here is derived from an EMBL/GenBank/DDBJ whole genome shotgun (WGS) entry which is preliminary data.</text>
</comment>